<feature type="transmembrane region" description="Helical" evidence="1">
    <location>
        <begin position="285"/>
        <end position="308"/>
    </location>
</feature>
<dbReference type="InterPro" id="IPR040283">
    <property type="entry name" value="DDB_G0292058-like"/>
</dbReference>
<sequence length="535" mass="60343">MFRRQNQNPFFIIFIVIPPLFLFLSTCFPLSHALQHDNGAHLQSPGVLSLMKRQMEETRQGNHSVVLAAKETRRPDPTNNFRTYTGGWDITSQHYFASVSYTAIPFVVMAVIWFVLMGIFLLCACICCCFCQRKKPYGYSRYVYAFSLVCLILFTMTSIAGSSVMFTGERRFLESVKKFTNYLVNKGISIWESLVRIEDLLISAKEIALNKKYVPDELRDNIDEADKLIDSIGRLPRIKAEDITDDIRNSITDVNSALIDIASIMLVLAFVGFLFSILGMKTCVCIFVALGWIIITLTFILSGIFLVFHNIVSDTCVAMDEWVQNPKANSALEELLPCAEKEAGEKVKEAGKEVTTSINDLLNQVVNFSNGNTAINQSGPLVPLVCDPYEHGNSQLKCGDQVPLKNAQEEWKKYVCQVSEEGNCTTRGRLTPDMYEEMSKAVNISDGLYNSSFVIAAIVDCTVVEDTFRNITLDHCPNLMKYSAWVYGGLVTSTISVMFCLFFWVLYAREREHRNYTKRINKGYDESPLVGGKKL</sequence>
<organism evidence="2 3">
    <name type="scientific">Hibiscus sabdariffa</name>
    <name type="common">roselle</name>
    <dbReference type="NCBI Taxonomy" id="183260"/>
    <lineage>
        <taxon>Eukaryota</taxon>
        <taxon>Viridiplantae</taxon>
        <taxon>Streptophyta</taxon>
        <taxon>Embryophyta</taxon>
        <taxon>Tracheophyta</taxon>
        <taxon>Spermatophyta</taxon>
        <taxon>Magnoliopsida</taxon>
        <taxon>eudicotyledons</taxon>
        <taxon>Gunneridae</taxon>
        <taxon>Pentapetalae</taxon>
        <taxon>rosids</taxon>
        <taxon>malvids</taxon>
        <taxon>Malvales</taxon>
        <taxon>Malvaceae</taxon>
        <taxon>Malvoideae</taxon>
        <taxon>Hibiscus</taxon>
    </lineage>
</organism>
<comment type="caution">
    <text evidence="2">The sequence shown here is derived from an EMBL/GenBank/DDBJ whole genome shotgun (WGS) entry which is preliminary data.</text>
</comment>
<name>A0ABR2SIH8_9ROSI</name>
<evidence type="ECO:0000313" key="2">
    <source>
        <dbReference type="EMBL" id="KAK9025047.1"/>
    </source>
</evidence>
<feature type="transmembrane region" description="Helical" evidence="1">
    <location>
        <begin position="484"/>
        <end position="508"/>
    </location>
</feature>
<evidence type="ECO:0000313" key="3">
    <source>
        <dbReference type="Proteomes" id="UP001396334"/>
    </source>
</evidence>
<feature type="transmembrane region" description="Helical" evidence="1">
    <location>
        <begin position="142"/>
        <end position="166"/>
    </location>
</feature>
<keyword evidence="1" id="KW-0812">Transmembrane</keyword>
<gene>
    <name evidence="2" type="ORF">V6N11_064946</name>
</gene>
<feature type="transmembrane region" description="Helical" evidence="1">
    <location>
        <begin position="103"/>
        <end position="130"/>
    </location>
</feature>
<dbReference type="EMBL" id="JBBPBN010000014">
    <property type="protein sequence ID" value="KAK9025047.1"/>
    <property type="molecule type" value="Genomic_DNA"/>
</dbReference>
<dbReference type="PANTHER" id="PTHR31414">
    <property type="entry name" value="TRANSMEMBRANE PROTEIN DDB_G0292058"/>
    <property type="match status" value="1"/>
</dbReference>
<keyword evidence="1" id="KW-1133">Transmembrane helix</keyword>
<protein>
    <submittedName>
        <fullName evidence="2">Uncharacterized protein</fullName>
    </submittedName>
</protein>
<evidence type="ECO:0000256" key="1">
    <source>
        <dbReference type="SAM" id="Phobius"/>
    </source>
</evidence>
<feature type="transmembrane region" description="Helical" evidence="1">
    <location>
        <begin position="257"/>
        <end position="278"/>
    </location>
</feature>
<dbReference type="Proteomes" id="UP001396334">
    <property type="component" value="Unassembled WGS sequence"/>
</dbReference>
<reference evidence="2 3" key="1">
    <citation type="journal article" date="2024" name="G3 (Bethesda)">
        <title>Genome assembly of Hibiscus sabdariffa L. provides insights into metabolisms of medicinal natural products.</title>
        <authorList>
            <person name="Kim T."/>
        </authorList>
    </citation>
    <scope>NUCLEOTIDE SEQUENCE [LARGE SCALE GENOMIC DNA]</scope>
    <source>
        <strain evidence="2">TK-2024</strain>
        <tissue evidence="2">Old leaves</tissue>
    </source>
</reference>
<keyword evidence="1" id="KW-0472">Membrane</keyword>
<keyword evidence="3" id="KW-1185">Reference proteome</keyword>
<accession>A0ABR2SIH8</accession>
<proteinExistence type="predicted"/>
<dbReference type="PANTHER" id="PTHR31414:SF21">
    <property type="match status" value="1"/>
</dbReference>